<organism evidence="2 3">
    <name type="scientific">Hohenbuehelia grisea</name>
    <dbReference type="NCBI Taxonomy" id="104357"/>
    <lineage>
        <taxon>Eukaryota</taxon>
        <taxon>Fungi</taxon>
        <taxon>Dikarya</taxon>
        <taxon>Basidiomycota</taxon>
        <taxon>Agaricomycotina</taxon>
        <taxon>Agaricomycetes</taxon>
        <taxon>Agaricomycetidae</taxon>
        <taxon>Agaricales</taxon>
        <taxon>Pleurotineae</taxon>
        <taxon>Pleurotaceae</taxon>
        <taxon>Hohenbuehelia</taxon>
    </lineage>
</organism>
<dbReference type="Pfam" id="PF00724">
    <property type="entry name" value="Oxidored_FMN"/>
    <property type="match status" value="1"/>
</dbReference>
<dbReference type="Proteomes" id="UP001556367">
    <property type="component" value="Unassembled WGS sequence"/>
</dbReference>
<gene>
    <name evidence="2" type="ORF">HGRIS_007238</name>
</gene>
<dbReference type="PANTHER" id="PTHR22893:SF91">
    <property type="entry name" value="NADPH DEHYDROGENASE 2-RELATED"/>
    <property type="match status" value="1"/>
</dbReference>
<dbReference type="InterPro" id="IPR045247">
    <property type="entry name" value="Oye-like"/>
</dbReference>
<dbReference type="SUPFAM" id="SSF51395">
    <property type="entry name" value="FMN-linked oxidoreductases"/>
    <property type="match status" value="1"/>
</dbReference>
<feature type="domain" description="NADH:flavin oxidoreductase/NADH oxidase N-terminal" evidence="1">
    <location>
        <begin position="8"/>
        <end position="346"/>
    </location>
</feature>
<dbReference type="PANTHER" id="PTHR22893">
    <property type="entry name" value="NADH OXIDOREDUCTASE-RELATED"/>
    <property type="match status" value="1"/>
</dbReference>
<dbReference type="InterPro" id="IPR013785">
    <property type="entry name" value="Aldolase_TIM"/>
</dbReference>
<dbReference type="Gene3D" id="3.20.20.70">
    <property type="entry name" value="Aldolase class I"/>
    <property type="match status" value="1"/>
</dbReference>
<dbReference type="InterPro" id="IPR001155">
    <property type="entry name" value="OxRdtase_FMN_N"/>
</dbReference>
<evidence type="ECO:0000259" key="1">
    <source>
        <dbReference type="Pfam" id="PF00724"/>
    </source>
</evidence>
<comment type="caution">
    <text evidence="2">The sequence shown here is derived from an EMBL/GenBank/DDBJ whole genome shotgun (WGS) entry which is preliminary data.</text>
</comment>
<protein>
    <recommendedName>
        <fullName evidence="1">NADH:flavin oxidoreductase/NADH oxidase N-terminal domain-containing protein</fullName>
    </recommendedName>
</protein>
<dbReference type="EMBL" id="JASNQZ010000010">
    <property type="protein sequence ID" value="KAL0953036.1"/>
    <property type="molecule type" value="Genomic_DNA"/>
</dbReference>
<evidence type="ECO:0000313" key="2">
    <source>
        <dbReference type="EMBL" id="KAL0953036.1"/>
    </source>
</evidence>
<accession>A0ABR3JCN4</accession>
<sequence length="375" mass="41541">MKSNNATLFQPIKLGSLQLSHRIVLAPLTRIRATATTHVPLLPVKEYYAQRSFTPGTLLITEATTIAQEASGIDHVPGIESDAQIEAWKEIASAIHAKRSFVFMQLRAYGRAANPNFLSSMSPPVPYTAASGIPLLSRPHEDPTPRPLSIADIQRYITLFAEAARRAVHDAGLDGVELHGANGYLIDQFLQDVTNDREDAYGQTIENRARFALEVLEKVVEAVGAERVGIRLSPWSMFQEMGMRDPRPTFSYLVDTIKARFPSLAYIHVVEPRVHGNEVVESDGADESNDFIRDIWAGRPLISAGGYTRSSALKRSAENDNELIAFGRWFIANPDLPHRLARDLPLTQYDRSSFYLAGDATGKGYTDYPFASNCP</sequence>
<reference evidence="3" key="1">
    <citation type="submission" date="2024-06" db="EMBL/GenBank/DDBJ databases">
        <title>Multi-omics analyses provide insights into the biosynthesis of the anticancer antibiotic pleurotin in Hohenbuehelia grisea.</title>
        <authorList>
            <person name="Weaver J.A."/>
            <person name="Alberti F."/>
        </authorList>
    </citation>
    <scope>NUCLEOTIDE SEQUENCE [LARGE SCALE GENOMIC DNA]</scope>
    <source>
        <strain evidence="3">T-177</strain>
    </source>
</reference>
<keyword evidence="3" id="KW-1185">Reference proteome</keyword>
<dbReference type="CDD" id="cd02933">
    <property type="entry name" value="OYE_like_FMN"/>
    <property type="match status" value="1"/>
</dbReference>
<evidence type="ECO:0000313" key="3">
    <source>
        <dbReference type="Proteomes" id="UP001556367"/>
    </source>
</evidence>
<proteinExistence type="predicted"/>
<name>A0ABR3JCN4_9AGAR</name>